<gene>
    <name evidence="10" type="ORF">CLV28_0166</name>
</gene>
<keyword evidence="11" id="KW-1185">Reference proteome</keyword>
<dbReference type="Gene3D" id="3.30.70.360">
    <property type="match status" value="1"/>
</dbReference>
<evidence type="ECO:0000256" key="1">
    <source>
        <dbReference type="ARBA" id="ARBA00001936"/>
    </source>
</evidence>
<feature type="binding site" evidence="7">
    <location>
        <position position="207"/>
    </location>
    <ligand>
        <name>Zn(2+)</name>
        <dbReference type="ChEBI" id="CHEBI:29105"/>
        <label>1</label>
    </ligand>
</feature>
<dbReference type="SUPFAM" id="SSF53187">
    <property type="entry name" value="Zn-dependent exopeptidases"/>
    <property type="match status" value="1"/>
</dbReference>
<dbReference type="PANTHER" id="PTHR32494">
    <property type="entry name" value="ALLANTOATE DEIMINASE-RELATED"/>
    <property type="match status" value="1"/>
</dbReference>
<dbReference type="SUPFAM" id="SSF55031">
    <property type="entry name" value="Bacterial exopeptidase dimerisation domain"/>
    <property type="match status" value="1"/>
</dbReference>
<organism evidence="10 11">
    <name type="scientific">Sediminihabitans luteus</name>
    <dbReference type="NCBI Taxonomy" id="1138585"/>
    <lineage>
        <taxon>Bacteria</taxon>
        <taxon>Bacillati</taxon>
        <taxon>Actinomycetota</taxon>
        <taxon>Actinomycetes</taxon>
        <taxon>Micrococcales</taxon>
        <taxon>Cellulomonadaceae</taxon>
        <taxon>Sediminihabitans</taxon>
    </lineage>
</organism>
<dbReference type="Proteomes" id="UP000231693">
    <property type="component" value="Unassembled WGS sequence"/>
</dbReference>
<evidence type="ECO:0000256" key="8">
    <source>
        <dbReference type="PIRSR" id="PIRSR001235-2"/>
    </source>
</evidence>
<feature type="compositionally biased region" description="Low complexity" evidence="9">
    <location>
        <begin position="1"/>
        <end position="19"/>
    </location>
</feature>
<dbReference type="GO" id="GO:0016813">
    <property type="term" value="F:hydrolase activity, acting on carbon-nitrogen (but not peptide) bonds, in linear amidines"/>
    <property type="evidence" value="ECO:0007669"/>
    <property type="project" value="InterPro"/>
</dbReference>
<feature type="binding site" evidence="8">
    <location>
        <position position="290"/>
    </location>
    <ligand>
        <name>allantoate</name>
        <dbReference type="ChEBI" id="CHEBI:17536"/>
    </ligand>
</feature>
<sequence length="431" mass="44640">MTGTHAPAAGPASTGPASADAHDAARRALARCDELATVTAVPGRTDRFYLTPEHARANTLVAGWMREAGLRTAQDAAGNVWGRTGTPDVPLLVLGSHLDTVPDAGRYDGPLGVVVAVEVARRLAPRAAELPFEIGVVGFGDEEGARFGATLLGSRAVAGTWDPAWFDLPDAAGTTMREAFVAFGLDPAAVGDAALDPGTTVGYLEAHIEQGVRLEDADRPLGVVSSIAAARRFEMAVLGEARHAGGTPYDRRRDAALGASHAVLEIERIARAAGAIATVGRLQAYPGGVNVIPGRVELSLDLRAETDALRDHVWDLIHDVLLARCVRLGLRLVVEETHRAPAVPCAPGPSAAVARAVTSVAGDVAPLTLFSPAGHDAMSMAALTDVGMLFVRCGDGVSHHPDESVREDDVALAVDALEQAVLELAGLAGTA</sequence>
<dbReference type="PIRSF" id="PIRSF001235">
    <property type="entry name" value="Amidase_carbamoylase"/>
    <property type="match status" value="1"/>
</dbReference>
<dbReference type="OrthoDB" id="9808195at2"/>
<evidence type="ECO:0000256" key="3">
    <source>
        <dbReference type="ARBA" id="ARBA00011738"/>
    </source>
</evidence>
<dbReference type="InterPro" id="IPR002933">
    <property type="entry name" value="Peptidase_M20"/>
</dbReference>
<feature type="binding site" evidence="8">
    <location>
        <position position="232"/>
    </location>
    <ligand>
        <name>allantoate</name>
        <dbReference type="ChEBI" id="CHEBI:17536"/>
    </ligand>
</feature>
<feature type="binding site" evidence="7">
    <location>
        <position position="399"/>
    </location>
    <ligand>
        <name>Zn(2+)</name>
        <dbReference type="ChEBI" id="CHEBI:29105"/>
        <label>2</label>
    </ligand>
</feature>
<evidence type="ECO:0000256" key="5">
    <source>
        <dbReference type="ARBA" id="ARBA00022801"/>
    </source>
</evidence>
<keyword evidence="4 7" id="KW-0479">Metal-binding</keyword>
<keyword evidence="5" id="KW-0378">Hydrolase</keyword>
<comment type="cofactor">
    <cofactor evidence="1">
        <name>Mn(2+)</name>
        <dbReference type="ChEBI" id="CHEBI:29035"/>
    </cofactor>
</comment>
<keyword evidence="6" id="KW-0464">Manganese</keyword>
<feature type="binding site" evidence="7">
    <location>
        <position position="97"/>
    </location>
    <ligand>
        <name>Zn(2+)</name>
        <dbReference type="ChEBI" id="CHEBI:29105"/>
        <label>1</label>
    </ligand>
</feature>
<comment type="caution">
    <text evidence="10">The sequence shown here is derived from an EMBL/GenBank/DDBJ whole genome shotgun (WGS) entry which is preliminary data.</text>
</comment>
<comment type="subunit">
    <text evidence="3">Homodimer.</text>
</comment>
<dbReference type="InterPro" id="IPR010158">
    <property type="entry name" value="Amidase_Cbmase"/>
</dbReference>
<feature type="binding site" evidence="7">
    <location>
        <position position="143"/>
    </location>
    <ligand>
        <name>Zn(2+)</name>
        <dbReference type="ChEBI" id="CHEBI:29105"/>
        <label>2</label>
    </ligand>
</feature>
<dbReference type="AlphaFoldDB" id="A0A2M9CYD6"/>
<feature type="binding site" evidence="7">
    <location>
        <position position="108"/>
    </location>
    <ligand>
        <name>Zn(2+)</name>
        <dbReference type="ChEBI" id="CHEBI:29105"/>
        <label>2</label>
    </ligand>
</feature>
<comment type="similarity">
    <text evidence="2">Belongs to the peptidase M20 family.</text>
</comment>
<comment type="cofactor">
    <cofactor evidence="7">
        <name>Zn(2+)</name>
        <dbReference type="ChEBI" id="CHEBI:29105"/>
    </cofactor>
    <text evidence="7">Binds 2 Zn(2+) ions per subunit.</text>
</comment>
<evidence type="ECO:0000256" key="2">
    <source>
        <dbReference type="ARBA" id="ARBA00006153"/>
    </source>
</evidence>
<name>A0A2M9CYD6_9CELL</name>
<evidence type="ECO:0000256" key="9">
    <source>
        <dbReference type="SAM" id="MobiDB-lite"/>
    </source>
</evidence>
<feature type="binding site" evidence="7">
    <location>
        <position position="108"/>
    </location>
    <ligand>
        <name>Zn(2+)</name>
        <dbReference type="ChEBI" id="CHEBI:29105"/>
        <label>1</label>
    </ligand>
</feature>
<dbReference type="NCBIfam" id="NF006775">
    <property type="entry name" value="PRK09290.2-5"/>
    <property type="match status" value="1"/>
</dbReference>
<accession>A0A2M9CYD6</accession>
<feature type="binding site" evidence="8">
    <location>
        <position position="303"/>
    </location>
    <ligand>
        <name>allantoate</name>
        <dbReference type="ChEBI" id="CHEBI:17536"/>
    </ligand>
</feature>
<evidence type="ECO:0000256" key="7">
    <source>
        <dbReference type="PIRSR" id="PIRSR001235-1"/>
    </source>
</evidence>
<dbReference type="Gene3D" id="3.40.630.10">
    <property type="entry name" value="Zn peptidases"/>
    <property type="match status" value="1"/>
</dbReference>
<reference evidence="10 11" key="1">
    <citation type="submission" date="2017-11" db="EMBL/GenBank/DDBJ databases">
        <title>Genomic Encyclopedia of Archaeal and Bacterial Type Strains, Phase II (KMG-II): From Individual Species to Whole Genera.</title>
        <authorList>
            <person name="Goeker M."/>
        </authorList>
    </citation>
    <scope>NUCLEOTIDE SEQUENCE [LARGE SCALE GENOMIC DNA]</scope>
    <source>
        <strain evidence="10 11">DSM 25478</strain>
    </source>
</reference>
<dbReference type="RefSeq" id="WP_100421425.1">
    <property type="nucleotide sequence ID" value="NZ_BOOX01000009.1"/>
</dbReference>
<evidence type="ECO:0000256" key="6">
    <source>
        <dbReference type="ARBA" id="ARBA00023211"/>
    </source>
</evidence>
<dbReference type="EMBL" id="PGFE01000001">
    <property type="protein sequence ID" value="PJJ76954.1"/>
    <property type="molecule type" value="Genomic_DNA"/>
</dbReference>
<feature type="region of interest" description="Disordered" evidence="9">
    <location>
        <begin position="1"/>
        <end position="22"/>
    </location>
</feature>
<protein>
    <submittedName>
        <fullName evidence="10">Allantoate deiminase</fullName>
    </submittedName>
</protein>
<proteinExistence type="inferred from homology"/>
<dbReference type="NCBIfam" id="TIGR01879">
    <property type="entry name" value="hydantase"/>
    <property type="match status" value="1"/>
</dbReference>
<keyword evidence="7" id="KW-0862">Zinc</keyword>
<dbReference type="Pfam" id="PF01546">
    <property type="entry name" value="Peptidase_M20"/>
    <property type="match status" value="1"/>
</dbReference>
<dbReference type="GO" id="GO:0046872">
    <property type="term" value="F:metal ion binding"/>
    <property type="evidence" value="ECO:0007669"/>
    <property type="project" value="UniProtKB-KW"/>
</dbReference>
<evidence type="ECO:0000313" key="10">
    <source>
        <dbReference type="EMBL" id="PJJ76954.1"/>
    </source>
</evidence>
<evidence type="ECO:0000256" key="4">
    <source>
        <dbReference type="ARBA" id="ARBA00022723"/>
    </source>
</evidence>
<dbReference type="PANTHER" id="PTHR32494:SF19">
    <property type="entry name" value="ALLANTOATE DEIMINASE-RELATED"/>
    <property type="match status" value="1"/>
</dbReference>
<dbReference type="InterPro" id="IPR036264">
    <property type="entry name" value="Bact_exopeptidase_dim_dom"/>
</dbReference>
<dbReference type="CDD" id="cd03884">
    <property type="entry name" value="M20_bAS"/>
    <property type="match status" value="1"/>
</dbReference>
<evidence type="ECO:0000313" key="11">
    <source>
        <dbReference type="Proteomes" id="UP000231693"/>
    </source>
</evidence>